<organism evidence="10 11">
    <name type="scientific">Haloferax larsenii</name>
    <dbReference type="NCBI Taxonomy" id="302484"/>
    <lineage>
        <taxon>Archaea</taxon>
        <taxon>Methanobacteriati</taxon>
        <taxon>Methanobacteriota</taxon>
        <taxon>Stenosarchaea group</taxon>
        <taxon>Halobacteria</taxon>
        <taxon>Halobacteriales</taxon>
        <taxon>Haloferacaceae</taxon>
        <taxon>Haloferax</taxon>
    </lineage>
</organism>
<dbReference type="Pfam" id="PF13506">
    <property type="entry name" value="Glyco_transf_21"/>
    <property type="match status" value="1"/>
</dbReference>
<keyword evidence="4" id="KW-0328">Glycosyltransferase</keyword>
<name>A0ABY5RCW7_HALLR</name>
<evidence type="ECO:0000313" key="10">
    <source>
        <dbReference type="EMBL" id="UVE49457.1"/>
    </source>
</evidence>
<dbReference type="InterPro" id="IPR025993">
    <property type="entry name" value="Ceramide_glucosylTrfase"/>
</dbReference>
<dbReference type="Proteomes" id="UP001058330">
    <property type="component" value="Chromosome"/>
</dbReference>
<comment type="pathway">
    <text evidence="3">Sphingolipid metabolism.</text>
</comment>
<keyword evidence="6 9" id="KW-0812">Transmembrane</keyword>
<dbReference type="PANTHER" id="PTHR12726">
    <property type="entry name" value="CERAMIDE GLUCOSYLTRANSFERASE"/>
    <property type="match status" value="1"/>
</dbReference>
<evidence type="ECO:0000256" key="8">
    <source>
        <dbReference type="ARBA" id="ARBA00023136"/>
    </source>
</evidence>
<comment type="subcellular location">
    <subcellularLocation>
        <location evidence="1">Membrane</location>
        <topology evidence="1">Multi-pass membrane protein</topology>
    </subcellularLocation>
</comment>
<evidence type="ECO:0000256" key="9">
    <source>
        <dbReference type="SAM" id="Phobius"/>
    </source>
</evidence>
<dbReference type="EMBL" id="CP078063">
    <property type="protein sequence ID" value="UVE49457.1"/>
    <property type="molecule type" value="Genomic_DNA"/>
</dbReference>
<dbReference type="SUPFAM" id="SSF53448">
    <property type="entry name" value="Nucleotide-diphospho-sugar transferases"/>
    <property type="match status" value="1"/>
</dbReference>
<proteinExistence type="predicted"/>
<evidence type="ECO:0000256" key="4">
    <source>
        <dbReference type="ARBA" id="ARBA00022676"/>
    </source>
</evidence>
<dbReference type="RefSeq" id="WP_258301949.1">
    <property type="nucleotide sequence ID" value="NZ_CP078063.1"/>
</dbReference>
<keyword evidence="8 9" id="KW-0472">Membrane</keyword>
<keyword evidence="7 9" id="KW-1133">Transmembrane helix</keyword>
<dbReference type="CDD" id="cd00761">
    <property type="entry name" value="Glyco_tranf_GTA_type"/>
    <property type="match status" value="1"/>
</dbReference>
<dbReference type="InterPro" id="IPR029044">
    <property type="entry name" value="Nucleotide-diphossugar_trans"/>
</dbReference>
<evidence type="ECO:0000256" key="1">
    <source>
        <dbReference type="ARBA" id="ARBA00004141"/>
    </source>
</evidence>
<protein>
    <submittedName>
        <fullName evidence="10">Glycosyltransferase</fullName>
    </submittedName>
</protein>
<comment type="pathway">
    <text evidence="2">Lipid metabolism; sphingolipid metabolism.</text>
</comment>
<dbReference type="GeneID" id="74529445"/>
<evidence type="ECO:0000256" key="7">
    <source>
        <dbReference type="ARBA" id="ARBA00022989"/>
    </source>
</evidence>
<evidence type="ECO:0000256" key="5">
    <source>
        <dbReference type="ARBA" id="ARBA00022679"/>
    </source>
</evidence>
<keyword evidence="11" id="KW-1185">Reference proteome</keyword>
<evidence type="ECO:0000256" key="3">
    <source>
        <dbReference type="ARBA" id="ARBA00004991"/>
    </source>
</evidence>
<feature type="transmembrane region" description="Helical" evidence="9">
    <location>
        <begin position="222"/>
        <end position="255"/>
    </location>
</feature>
<feature type="transmembrane region" description="Helical" evidence="9">
    <location>
        <begin position="261"/>
        <end position="282"/>
    </location>
</feature>
<evidence type="ECO:0000256" key="2">
    <source>
        <dbReference type="ARBA" id="ARBA00004760"/>
    </source>
</evidence>
<accession>A0ABY5RCW7</accession>
<dbReference type="PANTHER" id="PTHR12726:SF0">
    <property type="entry name" value="CERAMIDE GLUCOSYLTRANSFERASE"/>
    <property type="match status" value="1"/>
</dbReference>
<dbReference type="Gene3D" id="3.90.550.10">
    <property type="entry name" value="Spore Coat Polysaccharide Biosynthesis Protein SpsA, Chain A"/>
    <property type="match status" value="1"/>
</dbReference>
<evidence type="ECO:0000313" key="11">
    <source>
        <dbReference type="Proteomes" id="UP001058330"/>
    </source>
</evidence>
<sequence length="305" mass="33974">MSDPPATTILLPTIRWTDACEEVAKQLTPEDELLLVCDDESDPITSREGGLPDGVRIVNAGEPAGCSGKANAIIAGMREAKHDRIVWTDDDFYHPPDWLAKLHAAYEEHGPVTEMPFFVGRDPLSMLLEPVYAVGGTLSVYADDIVWGGAVLFERSDLDVEAFFADLRRTVSDDGILTEHLDVTPLRRARRVPVGGSIRDTLERHVRFTQIVRYHDPKGMVVMVLLATLVSVGAVAFPLPALVLLTLFQLGLYAAVGEPRWTFLLAYPAALAQVPLFLYGLARRTFVWGGRRYRWRKKFDVEVVF</sequence>
<keyword evidence="5" id="KW-0808">Transferase</keyword>
<gene>
    <name evidence="10" type="ORF">KU306_11045</name>
</gene>
<evidence type="ECO:0000256" key="6">
    <source>
        <dbReference type="ARBA" id="ARBA00022692"/>
    </source>
</evidence>
<reference evidence="10" key="1">
    <citation type="submission" date="2021-07" db="EMBL/GenBank/DDBJ databases">
        <title>Studies on halocins as antimicrobial molecules from haloarchaea.</title>
        <authorList>
            <person name="Kumar S."/>
            <person name="Khare S.K."/>
        </authorList>
    </citation>
    <scope>NUCLEOTIDE SEQUENCE</scope>
    <source>
        <strain evidence="10">NCIM 5678</strain>
    </source>
</reference>